<name>A0A1Z5JZH0_FISSO</name>
<dbReference type="GO" id="GO:0006367">
    <property type="term" value="P:transcription initiation at RNA polymerase II promoter"/>
    <property type="evidence" value="ECO:0007669"/>
    <property type="project" value="InterPro"/>
</dbReference>
<protein>
    <recommendedName>
        <fullName evidence="2">TFA2 Winged helix domain-containing protein</fullName>
    </recommendedName>
</protein>
<feature type="region of interest" description="Disordered" evidence="1">
    <location>
        <begin position="390"/>
        <end position="418"/>
    </location>
</feature>
<dbReference type="PANTHER" id="PTHR12716">
    <property type="entry name" value="TRANSCRIPTION INITIATION FACTOR IIE, BETA SUBUNIT"/>
    <property type="match status" value="1"/>
</dbReference>
<reference evidence="3 4" key="1">
    <citation type="journal article" date="2015" name="Plant Cell">
        <title>Oil accumulation by the oleaginous diatom Fistulifera solaris as revealed by the genome and transcriptome.</title>
        <authorList>
            <person name="Tanaka T."/>
            <person name="Maeda Y."/>
            <person name="Veluchamy A."/>
            <person name="Tanaka M."/>
            <person name="Abida H."/>
            <person name="Marechal E."/>
            <person name="Bowler C."/>
            <person name="Muto M."/>
            <person name="Sunaga Y."/>
            <person name="Tanaka M."/>
            <person name="Yoshino T."/>
            <person name="Taniguchi T."/>
            <person name="Fukuda Y."/>
            <person name="Nemoto M."/>
            <person name="Matsumoto M."/>
            <person name="Wong P.S."/>
            <person name="Aburatani S."/>
            <person name="Fujibuchi W."/>
        </authorList>
    </citation>
    <scope>NUCLEOTIDE SEQUENCE [LARGE SCALE GENOMIC DNA]</scope>
    <source>
        <strain evidence="3 4">JPCC DA0580</strain>
    </source>
</reference>
<feature type="domain" description="TFA2 Winged helix" evidence="2">
    <location>
        <begin position="127"/>
        <end position="181"/>
    </location>
</feature>
<dbReference type="GO" id="GO:0005673">
    <property type="term" value="C:transcription factor TFIIE complex"/>
    <property type="evidence" value="ECO:0007669"/>
    <property type="project" value="InterPro"/>
</dbReference>
<dbReference type="PANTHER" id="PTHR12716:SF8">
    <property type="entry name" value="TRANSCRIPTION INITIATION FACTOR IIE SUBUNIT BETA"/>
    <property type="match status" value="1"/>
</dbReference>
<keyword evidence="4" id="KW-1185">Reference proteome</keyword>
<proteinExistence type="predicted"/>
<evidence type="ECO:0000313" key="4">
    <source>
        <dbReference type="Proteomes" id="UP000198406"/>
    </source>
</evidence>
<dbReference type="InterPro" id="IPR040501">
    <property type="entry name" value="TFA2_Winged_2"/>
</dbReference>
<gene>
    <name evidence="3" type="ORF">FisN_4Lh366</name>
</gene>
<dbReference type="OrthoDB" id="40162at2759"/>
<dbReference type="EMBL" id="BDSP01000136">
    <property type="protein sequence ID" value="GAX19387.1"/>
    <property type="molecule type" value="Genomic_DNA"/>
</dbReference>
<comment type="caution">
    <text evidence="3">The sequence shown here is derived from an EMBL/GenBank/DDBJ whole genome shotgun (WGS) entry which is preliminary data.</text>
</comment>
<dbReference type="AlphaFoldDB" id="A0A1Z5JZH0"/>
<feature type="region of interest" description="Disordered" evidence="1">
    <location>
        <begin position="474"/>
        <end position="501"/>
    </location>
</feature>
<accession>A0A1Z5JZH0</accession>
<dbReference type="InParanoid" id="A0A1Z5JZH0"/>
<feature type="region of interest" description="Disordered" evidence="1">
    <location>
        <begin position="200"/>
        <end position="231"/>
    </location>
</feature>
<evidence type="ECO:0000313" key="3">
    <source>
        <dbReference type="EMBL" id="GAX19387.1"/>
    </source>
</evidence>
<dbReference type="GO" id="GO:0001097">
    <property type="term" value="F:TFIIH-class transcription factor complex binding"/>
    <property type="evidence" value="ECO:0007669"/>
    <property type="project" value="TreeGrafter"/>
</dbReference>
<dbReference type="Pfam" id="PF18121">
    <property type="entry name" value="TFA2_Winged_2"/>
    <property type="match status" value="1"/>
</dbReference>
<feature type="compositionally biased region" description="Polar residues" evidence="1">
    <location>
        <begin position="219"/>
        <end position="231"/>
    </location>
</feature>
<organism evidence="3 4">
    <name type="scientific">Fistulifera solaris</name>
    <name type="common">Oleaginous diatom</name>
    <dbReference type="NCBI Taxonomy" id="1519565"/>
    <lineage>
        <taxon>Eukaryota</taxon>
        <taxon>Sar</taxon>
        <taxon>Stramenopiles</taxon>
        <taxon>Ochrophyta</taxon>
        <taxon>Bacillariophyta</taxon>
        <taxon>Bacillariophyceae</taxon>
        <taxon>Bacillariophycidae</taxon>
        <taxon>Naviculales</taxon>
        <taxon>Naviculaceae</taxon>
        <taxon>Fistulifera</taxon>
    </lineage>
</organism>
<evidence type="ECO:0000256" key="1">
    <source>
        <dbReference type="SAM" id="MobiDB-lite"/>
    </source>
</evidence>
<evidence type="ECO:0000259" key="2">
    <source>
        <dbReference type="Pfam" id="PF18121"/>
    </source>
</evidence>
<sequence>MSNQYGFDFLRTEHVLESDGFKVEETSENGAIDVLQPLSSIDVEKKPDLEKQFDILAFLRDHRGSGCLGTNVIYKSTGIDLDLISNQKVVEMLQRNPKVRVEMVPDPENPTLRVATYAYQAKYTSVRNRATLLAQINRMTSGISLRDLLDSYSTVNEDLNALITAGDIIAVKGEDRDKTLFARGEPFIVELDGLIHLTLPEPKVTPAPEKSPENDLTDKQPSTPTEITSDPATVAVKVGNEDQPPNGGADDVIPQIYIADIDMDPRTQIRRGEAIQIGGQWFRVSSAVKEGPLSEQPVRAQAPLSVVSLKELDKKNELDGYIRPFTDVKIPVDAALHPQTIENIQEARKARETLIKMVHGRSGGAAGQLFGSRAHASNPVTLAKSIATPTSTSVQKRPNGNVAAGHSHANQQHQQRIPKEDIAKVATTPALSLYNHARRHGCTLDVRDMYLATRKEVPKSDHELEQKLREHKLLDPGETVRRPRLSRTGTNLDNDGKPKKRRYYEKKNQRITNTHLDGTIEGSELARAIEKQKQGQAVGDGGM</sequence>
<dbReference type="InterPro" id="IPR016656">
    <property type="entry name" value="TFIIE-bsu"/>
</dbReference>
<dbReference type="Proteomes" id="UP000198406">
    <property type="component" value="Unassembled WGS sequence"/>
</dbReference>